<reference evidence="3" key="1">
    <citation type="journal article" date="2012" name="Nat. Genet.">
        <title>Lifestyle transitions in plant pathogenic Colletotrichum fungi deciphered by genome and transcriptome analyses.</title>
        <authorList>
            <person name="O'Connell R.J."/>
            <person name="Thon M.R."/>
            <person name="Hacquard S."/>
            <person name="Amyotte S.G."/>
            <person name="Kleemann J."/>
            <person name="Torres M.F."/>
            <person name="Damm U."/>
            <person name="Buiate E.A."/>
            <person name="Epstein L."/>
            <person name="Alkan N."/>
            <person name="Altmueller J."/>
            <person name="Alvarado-Balderrama L."/>
            <person name="Bauser C.A."/>
            <person name="Becker C."/>
            <person name="Birren B.W."/>
            <person name="Chen Z."/>
            <person name="Choi J."/>
            <person name="Crouch J.A."/>
            <person name="Duvick J.P."/>
            <person name="Farman M.A."/>
            <person name="Gan P."/>
            <person name="Heiman D."/>
            <person name="Henrissat B."/>
            <person name="Howard R.J."/>
            <person name="Kabbage M."/>
            <person name="Koch C."/>
            <person name="Kracher B."/>
            <person name="Kubo Y."/>
            <person name="Law A.D."/>
            <person name="Lebrun M.-H."/>
            <person name="Lee Y.-H."/>
            <person name="Miyara I."/>
            <person name="Moore N."/>
            <person name="Neumann U."/>
            <person name="Nordstroem K."/>
            <person name="Panaccione D.G."/>
            <person name="Panstruga R."/>
            <person name="Place M."/>
            <person name="Proctor R.H."/>
            <person name="Prusky D."/>
            <person name="Rech G."/>
            <person name="Reinhardt R."/>
            <person name="Rollins J.A."/>
            <person name="Rounsley S."/>
            <person name="Schardl C.L."/>
            <person name="Schwartz D.C."/>
            <person name="Shenoy N."/>
            <person name="Shirasu K."/>
            <person name="Sikhakolli U.R."/>
            <person name="Stueber K."/>
            <person name="Sukno S.A."/>
            <person name="Sweigard J.A."/>
            <person name="Takano Y."/>
            <person name="Takahara H."/>
            <person name="Trail F."/>
            <person name="van der Does H.C."/>
            <person name="Voll L.M."/>
            <person name="Will I."/>
            <person name="Young S."/>
            <person name="Zeng Q."/>
            <person name="Zhang J."/>
            <person name="Zhou S."/>
            <person name="Dickman M.B."/>
            <person name="Schulze-Lefert P."/>
            <person name="Ver Loren van Themaat E."/>
            <person name="Ma L.-J."/>
            <person name="Vaillancourt L.J."/>
        </authorList>
    </citation>
    <scope>NUCLEOTIDE SEQUENCE [LARGE SCALE GENOMIC DNA]</scope>
    <source>
        <strain evidence="3">IMI 349063</strain>
    </source>
</reference>
<evidence type="ECO:0000256" key="1">
    <source>
        <dbReference type="SAM" id="MobiDB-lite"/>
    </source>
</evidence>
<sequence length="77" mass="8157">RKKSIVERQERDASAAKESSFVCEQHGGITQSLIREEKEGGRGVSRGGDPSKEAGACCAPSALFPPRPLSETTLLSA</sequence>
<organism evidence="2 3">
    <name type="scientific">Colletotrichum higginsianum (strain IMI 349063)</name>
    <name type="common">Crucifer anthracnose fungus</name>
    <dbReference type="NCBI Taxonomy" id="759273"/>
    <lineage>
        <taxon>Eukaryota</taxon>
        <taxon>Fungi</taxon>
        <taxon>Dikarya</taxon>
        <taxon>Ascomycota</taxon>
        <taxon>Pezizomycotina</taxon>
        <taxon>Sordariomycetes</taxon>
        <taxon>Hypocreomycetidae</taxon>
        <taxon>Glomerellales</taxon>
        <taxon>Glomerellaceae</taxon>
        <taxon>Colletotrichum</taxon>
        <taxon>Colletotrichum destructivum species complex</taxon>
    </lineage>
</organism>
<name>H1UYI9_COLHI</name>
<dbReference type="Proteomes" id="UP000007174">
    <property type="component" value="Unassembled WGS sequence"/>
</dbReference>
<gene>
    <name evidence="2" type="ORF">CH063_05303</name>
</gene>
<dbReference type="AlphaFoldDB" id="H1UYI9"/>
<dbReference type="HOGENOM" id="CLU_2644617_0_0_1"/>
<accession>H1UYI9</accession>
<evidence type="ECO:0000313" key="2">
    <source>
        <dbReference type="EMBL" id="CCF33040.1"/>
    </source>
</evidence>
<evidence type="ECO:0000313" key="3">
    <source>
        <dbReference type="Proteomes" id="UP000007174"/>
    </source>
</evidence>
<protein>
    <submittedName>
        <fullName evidence="2">Uncharacterized protein</fullName>
    </submittedName>
</protein>
<feature type="non-terminal residue" evidence="2">
    <location>
        <position position="77"/>
    </location>
</feature>
<dbReference type="EMBL" id="CACQ02000620">
    <property type="protein sequence ID" value="CCF33040.1"/>
    <property type="molecule type" value="Genomic_DNA"/>
</dbReference>
<proteinExistence type="predicted"/>
<feature type="compositionally biased region" description="Basic and acidic residues" evidence="1">
    <location>
        <begin position="1"/>
        <end position="15"/>
    </location>
</feature>
<feature type="region of interest" description="Disordered" evidence="1">
    <location>
        <begin position="1"/>
        <end position="77"/>
    </location>
</feature>